<dbReference type="EMBL" id="UGPB01000001">
    <property type="protein sequence ID" value="STY28143.1"/>
    <property type="molecule type" value="Genomic_DNA"/>
</dbReference>
<dbReference type="OrthoDB" id="9785847at2"/>
<reference evidence="2 3" key="1">
    <citation type="submission" date="2018-06" db="EMBL/GenBank/DDBJ databases">
        <authorList>
            <consortium name="Pathogen Informatics"/>
            <person name="Doyle S."/>
        </authorList>
    </citation>
    <scope>NUCLEOTIDE SEQUENCE [LARGE SCALE GENOMIC DNA]</scope>
    <source>
        <strain evidence="2 3">NCTC11532</strain>
    </source>
</reference>
<dbReference type="STRING" id="1122170.GCA_000701265_02365"/>
<dbReference type="SUPFAM" id="SSF53474">
    <property type="entry name" value="alpha/beta-Hydrolases"/>
    <property type="match status" value="1"/>
</dbReference>
<dbReference type="InterPro" id="IPR050266">
    <property type="entry name" value="AB_hydrolase_sf"/>
</dbReference>
<keyword evidence="3" id="KW-1185">Reference proteome</keyword>
<evidence type="ECO:0000259" key="1">
    <source>
        <dbReference type="Pfam" id="PF12697"/>
    </source>
</evidence>
<dbReference type="PANTHER" id="PTHR43798:SF33">
    <property type="entry name" value="HYDROLASE, PUTATIVE (AFU_ORTHOLOGUE AFUA_2G14860)-RELATED"/>
    <property type="match status" value="1"/>
</dbReference>
<dbReference type="GO" id="GO:0016020">
    <property type="term" value="C:membrane"/>
    <property type="evidence" value="ECO:0007669"/>
    <property type="project" value="TreeGrafter"/>
</dbReference>
<organism evidence="2 3">
    <name type="scientific">Legionella wadsworthii</name>
    <dbReference type="NCBI Taxonomy" id="28088"/>
    <lineage>
        <taxon>Bacteria</taxon>
        <taxon>Pseudomonadati</taxon>
        <taxon>Pseudomonadota</taxon>
        <taxon>Gammaproteobacteria</taxon>
        <taxon>Legionellales</taxon>
        <taxon>Legionellaceae</taxon>
        <taxon>Legionella</taxon>
    </lineage>
</organism>
<gene>
    <name evidence="2" type="ORF">NCTC11532_00312</name>
</gene>
<dbReference type="InterPro" id="IPR000073">
    <property type="entry name" value="AB_hydrolase_1"/>
</dbReference>
<dbReference type="GO" id="GO:0016787">
    <property type="term" value="F:hydrolase activity"/>
    <property type="evidence" value="ECO:0007669"/>
    <property type="project" value="UniProtKB-KW"/>
</dbReference>
<name>A0A378LN18_9GAMM</name>
<dbReference type="RefSeq" id="WP_084157774.1">
    <property type="nucleotide sequence ID" value="NZ_CAAAIS010000002.1"/>
</dbReference>
<dbReference type="PANTHER" id="PTHR43798">
    <property type="entry name" value="MONOACYLGLYCEROL LIPASE"/>
    <property type="match status" value="1"/>
</dbReference>
<dbReference type="Proteomes" id="UP000255297">
    <property type="component" value="Unassembled WGS sequence"/>
</dbReference>
<protein>
    <submittedName>
        <fullName evidence="2">Putative hydrolase</fullName>
    </submittedName>
</protein>
<keyword evidence="2" id="KW-0378">Hydrolase</keyword>
<dbReference type="AlphaFoldDB" id="A0A378LN18"/>
<evidence type="ECO:0000313" key="3">
    <source>
        <dbReference type="Proteomes" id="UP000255297"/>
    </source>
</evidence>
<sequence length="308" mass="35047">MITSSLIRVRDLLHAQLCYQAFITPIFFPLEKEYRSFAKLACEFIEARRTEVIHKEFPRHHVLHRFASQKNTNGKKVLITHGWISRAAYMARLIHALHQQGYEVYALDFPAHGEAKGLQLPWTDAVAILKDTINQHGPFYAVIGHSFGGSMLLNTLNVAGQLPEWKLQHKPERAILIASPTQMRSPVNRIAKKFKLSGHGYLQLCQVMKQQAGFDIKLIRLRHFISQSPNIPFLCIHGELDKTISPKESIEFCNQYQNAKLCLLPDANHVSVLMDERVDQLVCEFLGEEISSKGKTIFEAENHTRGAA</sequence>
<dbReference type="Pfam" id="PF12697">
    <property type="entry name" value="Abhydrolase_6"/>
    <property type="match status" value="1"/>
</dbReference>
<dbReference type="Gene3D" id="3.40.50.1820">
    <property type="entry name" value="alpha/beta hydrolase"/>
    <property type="match status" value="1"/>
</dbReference>
<proteinExistence type="predicted"/>
<dbReference type="InterPro" id="IPR029058">
    <property type="entry name" value="AB_hydrolase_fold"/>
</dbReference>
<feature type="domain" description="AB hydrolase-1" evidence="1">
    <location>
        <begin position="77"/>
        <end position="183"/>
    </location>
</feature>
<accession>A0A378LN18</accession>
<evidence type="ECO:0000313" key="2">
    <source>
        <dbReference type="EMBL" id="STY28143.1"/>
    </source>
</evidence>